<dbReference type="Gene3D" id="2.10.110.10">
    <property type="entry name" value="Cysteine Rich Protein"/>
    <property type="match status" value="1"/>
</dbReference>
<dbReference type="InterPro" id="IPR001781">
    <property type="entry name" value="Znf_LIM"/>
</dbReference>
<evidence type="ECO:0000259" key="4">
    <source>
        <dbReference type="Pfam" id="PF00412"/>
    </source>
</evidence>
<keyword evidence="1" id="KW-0479">Metal-binding</keyword>
<name>A0A183A848_9TREM</name>
<evidence type="ECO:0000313" key="7">
    <source>
        <dbReference type="WBParaSite" id="ECPE_0000313601-mRNA-1"/>
    </source>
</evidence>
<protein>
    <submittedName>
        <fullName evidence="7">LIM zinc-binding domain-containing protein</fullName>
    </submittedName>
</protein>
<dbReference type="Pfam" id="PF00412">
    <property type="entry name" value="LIM"/>
    <property type="match status" value="1"/>
</dbReference>
<feature type="domain" description="LIM zinc-binding" evidence="4">
    <location>
        <begin position="20"/>
        <end position="52"/>
    </location>
</feature>
<dbReference type="Proteomes" id="UP000272942">
    <property type="component" value="Unassembled WGS sequence"/>
</dbReference>
<organism evidence="7">
    <name type="scientific">Echinostoma caproni</name>
    <dbReference type="NCBI Taxonomy" id="27848"/>
    <lineage>
        <taxon>Eukaryota</taxon>
        <taxon>Metazoa</taxon>
        <taxon>Spiralia</taxon>
        <taxon>Lophotrochozoa</taxon>
        <taxon>Platyhelminthes</taxon>
        <taxon>Trematoda</taxon>
        <taxon>Digenea</taxon>
        <taxon>Plagiorchiida</taxon>
        <taxon>Echinostomata</taxon>
        <taxon>Echinostomatoidea</taxon>
        <taxon>Echinostomatidae</taxon>
        <taxon>Echinostoma</taxon>
    </lineage>
</organism>
<evidence type="ECO:0000256" key="2">
    <source>
        <dbReference type="ARBA" id="ARBA00022833"/>
    </source>
</evidence>
<evidence type="ECO:0000256" key="1">
    <source>
        <dbReference type="ARBA" id="ARBA00022723"/>
    </source>
</evidence>
<sequence length="128" mass="15134">MLPNYKCGQNKMCTAISLTKNVYAAERINAMNRVYHRTCFRCYVCKNVLKIRFKIVHEKCTNLVGYYNVIHIWFTITSKSASDSAYRLKVVCDYSYLRGLQYLQYFSLIVKRNVSGSSWNDKRYLVLR</sequence>
<dbReference type="GO" id="GO:0046872">
    <property type="term" value="F:metal ion binding"/>
    <property type="evidence" value="ECO:0007669"/>
    <property type="project" value="UniProtKB-KW"/>
</dbReference>
<dbReference type="WBParaSite" id="ECPE_0000313601-mRNA-1">
    <property type="protein sequence ID" value="ECPE_0000313601-mRNA-1"/>
    <property type="gene ID" value="ECPE_0000313601"/>
</dbReference>
<keyword evidence="6" id="KW-1185">Reference proteome</keyword>
<dbReference type="EMBL" id="UZAN01040123">
    <property type="protein sequence ID" value="VDP68518.1"/>
    <property type="molecule type" value="Genomic_DNA"/>
</dbReference>
<keyword evidence="3" id="KW-0440">LIM domain</keyword>
<dbReference type="OrthoDB" id="1679758at2759"/>
<accession>A0A183A848</accession>
<reference evidence="7" key="1">
    <citation type="submission" date="2016-06" db="UniProtKB">
        <authorList>
            <consortium name="WormBaseParasite"/>
        </authorList>
    </citation>
    <scope>IDENTIFICATION</scope>
</reference>
<reference evidence="5 6" key="2">
    <citation type="submission" date="2018-11" db="EMBL/GenBank/DDBJ databases">
        <authorList>
            <consortium name="Pathogen Informatics"/>
        </authorList>
    </citation>
    <scope>NUCLEOTIDE SEQUENCE [LARGE SCALE GENOMIC DNA]</scope>
    <source>
        <strain evidence="5 6">Egypt</strain>
    </source>
</reference>
<evidence type="ECO:0000313" key="6">
    <source>
        <dbReference type="Proteomes" id="UP000272942"/>
    </source>
</evidence>
<proteinExistence type="predicted"/>
<evidence type="ECO:0000313" key="5">
    <source>
        <dbReference type="EMBL" id="VDP68518.1"/>
    </source>
</evidence>
<keyword evidence="2" id="KW-0862">Zinc</keyword>
<gene>
    <name evidence="5" type="ORF">ECPE_LOCUS3133</name>
</gene>
<evidence type="ECO:0000256" key="3">
    <source>
        <dbReference type="ARBA" id="ARBA00023038"/>
    </source>
</evidence>
<dbReference type="AlphaFoldDB" id="A0A183A848"/>